<dbReference type="PIRSF" id="PIRSF000103">
    <property type="entry name" value="HIBADH"/>
    <property type="match status" value="1"/>
</dbReference>
<dbReference type="InterPro" id="IPR029154">
    <property type="entry name" value="HIBADH-like_NADP-bd"/>
</dbReference>
<dbReference type="Proteomes" id="UP000071859">
    <property type="component" value="Unassembled WGS sequence"/>
</dbReference>
<sequence length="310" mass="32713">MKIGFIGLGTMGRGMAANIQKAGYALVVHDISQSAAASHLENGAEWAASPRDLAAMCDVVFTSLPTPADVDAVCHGQLGLAAGFRKGAAWFDLSTNSVEGVRRLHASLAQAGVEFFDAPVSGGPAGAASGRLAIWVGGSKAGFDKHEAILKGMGDQILYIGDIGAGTIAKLVHNCASAAISAVMAEVITMGVKAGLDPLPLWQAIRQGGIGRQRSFEKVGTRFLPGEFDPPSFALRLVHKDVQLSLQLARDAGVPMRICNLVGQEITEAMNRGWGERDSMAFMLLQQERSNLPVIKVPLESIKEVIANDR</sequence>
<dbReference type="Pfam" id="PF03446">
    <property type="entry name" value="NAD_binding_2"/>
    <property type="match status" value="1"/>
</dbReference>
<dbReference type="RefSeq" id="WP_062611706.1">
    <property type="nucleotide sequence ID" value="NZ_FCOX02000085.1"/>
</dbReference>
<dbReference type="OrthoDB" id="9777604at2"/>
<reference evidence="7" key="1">
    <citation type="submission" date="2016-01" db="EMBL/GenBank/DDBJ databases">
        <authorList>
            <person name="Peeters C."/>
        </authorList>
    </citation>
    <scope>NUCLEOTIDE SEQUENCE</scope>
    <source>
        <strain evidence="7">LMG 29321</strain>
    </source>
</reference>
<dbReference type="InterPro" id="IPR008927">
    <property type="entry name" value="6-PGluconate_DH-like_C_sf"/>
</dbReference>
<feature type="active site" evidence="4">
    <location>
        <position position="170"/>
    </location>
</feature>
<dbReference type="EMBL" id="FCOX02000085">
    <property type="protein sequence ID" value="SAL05586.1"/>
    <property type="molecule type" value="Genomic_DNA"/>
</dbReference>
<evidence type="ECO:0000259" key="5">
    <source>
        <dbReference type="Pfam" id="PF03446"/>
    </source>
</evidence>
<dbReference type="PANTHER" id="PTHR43060">
    <property type="entry name" value="3-HYDROXYISOBUTYRATE DEHYDROGENASE-LIKE 1, MITOCHONDRIAL-RELATED"/>
    <property type="match status" value="1"/>
</dbReference>
<proteinExistence type="inferred from homology"/>
<dbReference type="Pfam" id="PF14833">
    <property type="entry name" value="NAD_binding_11"/>
    <property type="match status" value="1"/>
</dbReference>
<comment type="caution">
    <text evidence="7">The sequence shown here is derived from an EMBL/GenBank/DDBJ whole genome shotgun (WGS) entry which is preliminary data.</text>
</comment>
<evidence type="ECO:0000259" key="6">
    <source>
        <dbReference type="Pfam" id="PF14833"/>
    </source>
</evidence>
<gene>
    <name evidence="7" type="ORF">AWB78_07583</name>
</gene>
<dbReference type="PANTHER" id="PTHR43060:SF15">
    <property type="entry name" value="3-HYDROXYISOBUTYRATE DEHYDROGENASE-LIKE 1, MITOCHONDRIAL-RELATED"/>
    <property type="match status" value="1"/>
</dbReference>
<evidence type="ECO:0000256" key="3">
    <source>
        <dbReference type="ARBA" id="ARBA00023027"/>
    </source>
</evidence>
<dbReference type="Gene3D" id="1.10.1040.10">
    <property type="entry name" value="N-(1-d-carboxylethyl)-l-norvaline Dehydrogenase, domain 2"/>
    <property type="match status" value="1"/>
</dbReference>
<feature type="domain" description="6-phosphogluconate dehydrogenase NADP-binding" evidence="5">
    <location>
        <begin position="2"/>
        <end position="161"/>
    </location>
</feature>
<evidence type="ECO:0000313" key="8">
    <source>
        <dbReference type="Proteomes" id="UP000071859"/>
    </source>
</evidence>
<organism evidence="7 8">
    <name type="scientific">Caballeronia calidae</name>
    <dbReference type="NCBI Taxonomy" id="1777139"/>
    <lineage>
        <taxon>Bacteria</taxon>
        <taxon>Pseudomonadati</taxon>
        <taxon>Pseudomonadota</taxon>
        <taxon>Betaproteobacteria</taxon>
        <taxon>Burkholderiales</taxon>
        <taxon>Burkholderiaceae</taxon>
        <taxon>Caballeronia</taxon>
    </lineage>
</organism>
<dbReference type="SUPFAM" id="SSF51735">
    <property type="entry name" value="NAD(P)-binding Rossmann-fold domains"/>
    <property type="match status" value="1"/>
</dbReference>
<name>A0A158EGP6_9BURK</name>
<dbReference type="InterPro" id="IPR002204">
    <property type="entry name" value="3-OH-isobutyrate_DH-rel_CS"/>
</dbReference>
<comment type="similarity">
    <text evidence="1">Belongs to the HIBADH-related family.</text>
</comment>
<dbReference type="InterPro" id="IPR013328">
    <property type="entry name" value="6PGD_dom2"/>
</dbReference>
<dbReference type="GO" id="GO:0050661">
    <property type="term" value="F:NADP binding"/>
    <property type="evidence" value="ECO:0007669"/>
    <property type="project" value="InterPro"/>
</dbReference>
<dbReference type="SUPFAM" id="SSF48179">
    <property type="entry name" value="6-phosphogluconate dehydrogenase C-terminal domain-like"/>
    <property type="match status" value="1"/>
</dbReference>
<dbReference type="PROSITE" id="PS00895">
    <property type="entry name" value="3_HYDROXYISOBUT_DH"/>
    <property type="match status" value="1"/>
</dbReference>
<dbReference type="InterPro" id="IPR036291">
    <property type="entry name" value="NAD(P)-bd_dom_sf"/>
</dbReference>
<feature type="domain" description="3-hydroxyisobutyrate dehydrogenase-like NAD-binding" evidence="6">
    <location>
        <begin position="164"/>
        <end position="282"/>
    </location>
</feature>
<accession>A0A158EGP6</accession>
<dbReference type="GO" id="GO:0016054">
    <property type="term" value="P:organic acid catabolic process"/>
    <property type="evidence" value="ECO:0007669"/>
    <property type="project" value="UniProtKB-ARBA"/>
</dbReference>
<dbReference type="GO" id="GO:0051287">
    <property type="term" value="F:NAD binding"/>
    <property type="evidence" value="ECO:0007669"/>
    <property type="project" value="InterPro"/>
</dbReference>
<keyword evidence="8" id="KW-1185">Reference proteome</keyword>
<dbReference type="InterPro" id="IPR006115">
    <property type="entry name" value="6PGDH_NADP-bd"/>
</dbReference>
<dbReference type="Gene3D" id="3.40.50.720">
    <property type="entry name" value="NAD(P)-binding Rossmann-like Domain"/>
    <property type="match status" value="1"/>
</dbReference>
<protein>
    <submittedName>
        <fullName evidence="7">6-phosphogluconate dehydrogenase</fullName>
    </submittedName>
</protein>
<evidence type="ECO:0000256" key="2">
    <source>
        <dbReference type="ARBA" id="ARBA00023002"/>
    </source>
</evidence>
<dbReference type="AlphaFoldDB" id="A0A158EGP6"/>
<evidence type="ECO:0000256" key="4">
    <source>
        <dbReference type="PIRSR" id="PIRSR000103-1"/>
    </source>
</evidence>
<keyword evidence="3" id="KW-0520">NAD</keyword>
<evidence type="ECO:0000256" key="1">
    <source>
        <dbReference type="ARBA" id="ARBA00009080"/>
    </source>
</evidence>
<dbReference type="GO" id="GO:0016491">
    <property type="term" value="F:oxidoreductase activity"/>
    <property type="evidence" value="ECO:0007669"/>
    <property type="project" value="UniProtKB-KW"/>
</dbReference>
<keyword evidence="2" id="KW-0560">Oxidoreductase</keyword>
<evidence type="ECO:0000313" key="7">
    <source>
        <dbReference type="EMBL" id="SAL05586.1"/>
    </source>
</evidence>
<dbReference type="InterPro" id="IPR015815">
    <property type="entry name" value="HIBADH-related"/>
</dbReference>